<dbReference type="GeneID" id="99738413"/>
<keyword evidence="1" id="KW-1133">Transmembrane helix</keyword>
<accession>A0A2V2BLA1</accession>
<comment type="caution">
    <text evidence="2">The sequence shown here is derived from an EMBL/GenBank/DDBJ whole genome shotgun (WGS) entry which is preliminary data.</text>
</comment>
<dbReference type="Proteomes" id="UP000245981">
    <property type="component" value="Unassembled WGS sequence"/>
</dbReference>
<dbReference type="EMBL" id="QGHF01000002">
    <property type="protein sequence ID" value="PWK99350.1"/>
    <property type="molecule type" value="Genomic_DNA"/>
</dbReference>
<keyword evidence="1" id="KW-0472">Membrane</keyword>
<reference evidence="2 3" key="1">
    <citation type="submission" date="2018-05" db="EMBL/GenBank/DDBJ databases">
        <title>Genomic Encyclopedia of Type Strains, Phase IV (KMG-V): Genome sequencing to study the core and pangenomes of soil and plant-associated prokaryotes.</title>
        <authorList>
            <person name="Whitman W."/>
        </authorList>
    </citation>
    <scope>NUCLEOTIDE SEQUENCE [LARGE SCALE GENOMIC DNA]</scope>
    <source>
        <strain evidence="2 3">PNA 200-10</strain>
    </source>
</reference>
<gene>
    <name evidence="2" type="ORF">C7431_102151</name>
</gene>
<proteinExistence type="predicted"/>
<feature type="transmembrane region" description="Helical" evidence="1">
    <location>
        <begin position="42"/>
        <end position="62"/>
    </location>
</feature>
<dbReference type="RefSeq" id="WP_096011530.1">
    <property type="nucleotide sequence ID" value="NZ_CP125958.1"/>
</dbReference>
<evidence type="ECO:0000313" key="2">
    <source>
        <dbReference type="EMBL" id="PWK99350.1"/>
    </source>
</evidence>
<organism evidence="2 3">
    <name type="scientific">Pantoea allii</name>
    <dbReference type="NCBI Taxonomy" id="574096"/>
    <lineage>
        <taxon>Bacteria</taxon>
        <taxon>Pseudomonadati</taxon>
        <taxon>Pseudomonadota</taxon>
        <taxon>Gammaproteobacteria</taxon>
        <taxon>Enterobacterales</taxon>
        <taxon>Erwiniaceae</taxon>
        <taxon>Pantoea</taxon>
    </lineage>
</organism>
<feature type="transmembrane region" description="Helical" evidence="1">
    <location>
        <begin position="119"/>
        <end position="142"/>
    </location>
</feature>
<feature type="transmembrane region" description="Helical" evidence="1">
    <location>
        <begin position="82"/>
        <end position="107"/>
    </location>
</feature>
<evidence type="ECO:0000313" key="3">
    <source>
        <dbReference type="Proteomes" id="UP000245981"/>
    </source>
</evidence>
<protein>
    <submittedName>
        <fullName evidence="2">Uncharacterized protein</fullName>
    </submittedName>
</protein>
<sequence length="201" mass="23004">MLIQLKKNLELSKSTTKRMVTNDLDELEHIKDDMKELMEKPIGFHTMGLPLVVSFILTLLSFAMPQALIWEAVFSFMGWPDYALLGGIILTGLPYCLIMFPSLSLIARGNYTALKVYISLMYFTSAVALLYLGHSLWALMFGENTSTLTFLSSCLGVIFMLIAFKCINSLMFYKSNAFYLHNRIWRKQLEIQRKSTSNLKK</sequence>
<keyword evidence="1" id="KW-0812">Transmembrane</keyword>
<evidence type="ECO:0000256" key="1">
    <source>
        <dbReference type="SAM" id="Phobius"/>
    </source>
</evidence>
<feature type="transmembrane region" description="Helical" evidence="1">
    <location>
        <begin position="148"/>
        <end position="173"/>
    </location>
</feature>
<name>A0A2V2BLA1_9GAMM</name>
<dbReference type="AlphaFoldDB" id="A0A2V2BLA1"/>
<dbReference type="OrthoDB" id="6614204at2"/>